<evidence type="ECO:0000256" key="4">
    <source>
        <dbReference type="ARBA" id="ARBA00022989"/>
    </source>
</evidence>
<dbReference type="Gene3D" id="3.40.50.300">
    <property type="entry name" value="P-loop containing nucleotide triphosphate hydrolases"/>
    <property type="match status" value="1"/>
</dbReference>
<evidence type="ECO:0000256" key="1">
    <source>
        <dbReference type="ARBA" id="ARBA00004323"/>
    </source>
</evidence>
<evidence type="ECO:0000256" key="6">
    <source>
        <dbReference type="ARBA" id="ARBA00023136"/>
    </source>
</evidence>
<sequence>MNTGDWFSLIKVILKHGSPTIPSYNYEQFQQDELEKISHLVKPVKKVNKKRVKLVRKLLPVPFIGPLIALVSYYRAQKQWPTYIYHWPEKKLAYVRISKSGCTSLQGAILQKQYPNLDVGQLSWDQIHNLGKQYIRPALSAGYTCFTVVRNPVDRLISCYHDKCLPVQKDFYYYQDYLFRVINPNLSITQFVKRIKEIPDFVKDMHFRPQSGFVEGLAGIKIFKLEEDYAALEAFLKSYDLSLPHLHKTSMKKLTVEDLDADTKNRIKVIYKEDFQNFNYSMDF</sequence>
<evidence type="ECO:0000256" key="3">
    <source>
        <dbReference type="ARBA" id="ARBA00022692"/>
    </source>
</evidence>
<dbReference type="RefSeq" id="WP_346759132.1">
    <property type="nucleotide sequence ID" value="NZ_JAUJEB010000003.1"/>
</dbReference>
<keyword evidence="7" id="KW-0325">Glycoprotein</keyword>
<keyword evidence="9" id="KW-1185">Reference proteome</keyword>
<protein>
    <submittedName>
        <fullName evidence="8">Sulfotransferase family 2 domain-containing protein</fullName>
    </submittedName>
</protein>
<keyword evidence="3" id="KW-0812">Transmembrane</keyword>
<dbReference type="PANTHER" id="PTHR12137:SF54">
    <property type="entry name" value="CARBOHYDRATE SULFOTRANSFERASE"/>
    <property type="match status" value="1"/>
</dbReference>
<keyword evidence="4" id="KW-1133">Transmembrane helix</keyword>
<keyword evidence="2" id="KW-0808">Transferase</keyword>
<keyword evidence="5" id="KW-0333">Golgi apparatus</keyword>
<proteinExistence type="predicted"/>
<comment type="caution">
    <text evidence="8">The sequence shown here is derived from an EMBL/GenBank/DDBJ whole genome shotgun (WGS) entry which is preliminary data.</text>
</comment>
<name>A0ABT8L7Q2_9BACT</name>
<accession>A0ABT8L7Q2</accession>
<keyword evidence="6" id="KW-0472">Membrane</keyword>
<dbReference type="PANTHER" id="PTHR12137">
    <property type="entry name" value="CARBOHYDRATE SULFOTRANSFERASE"/>
    <property type="match status" value="1"/>
</dbReference>
<evidence type="ECO:0000313" key="8">
    <source>
        <dbReference type="EMBL" id="MDN5213795.1"/>
    </source>
</evidence>
<dbReference type="Proteomes" id="UP001172083">
    <property type="component" value="Unassembled WGS sequence"/>
</dbReference>
<evidence type="ECO:0000256" key="5">
    <source>
        <dbReference type="ARBA" id="ARBA00023034"/>
    </source>
</evidence>
<dbReference type="InterPro" id="IPR027417">
    <property type="entry name" value="P-loop_NTPase"/>
</dbReference>
<reference evidence="8" key="1">
    <citation type="submission" date="2023-06" db="EMBL/GenBank/DDBJ databases">
        <title>Genomic of Agaribacillus aureum.</title>
        <authorList>
            <person name="Wang G."/>
        </authorList>
    </citation>
    <scope>NUCLEOTIDE SEQUENCE</scope>
    <source>
        <strain evidence="8">BMA12</strain>
    </source>
</reference>
<dbReference type="EMBL" id="JAUJEB010000003">
    <property type="protein sequence ID" value="MDN5213795.1"/>
    <property type="molecule type" value="Genomic_DNA"/>
</dbReference>
<dbReference type="InterPro" id="IPR018011">
    <property type="entry name" value="Carb_sulfotrans_8-10"/>
</dbReference>
<evidence type="ECO:0000256" key="7">
    <source>
        <dbReference type="ARBA" id="ARBA00023180"/>
    </source>
</evidence>
<gene>
    <name evidence="8" type="ORF">QQ020_17105</name>
</gene>
<organism evidence="8 9">
    <name type="scientific">Agaribacillus aureus</name>
    <dbReference type="NCBI Taxonomy" id="3051825"/>
    <lineage>
        <taxon>Bacteria</taxon>
        <taxon>Pseudomonadati</taxon>
        <taxon>Bacteroidota</taxon>
        <taxon>Cytophagia</taxon>
        <taxon>Cytophagales</taxon>
        <taxon>Splendidivirgaceae</taxon>
        <taxon>Agaribacillus</taxon>
    </lineage>
</organism>
<evidence type="ECO:0000313" key="9">
    <source>
        <dbReference type="Proteomes" id="UP001172083"/>
    </source>
</evidence>
<evidence type="ECO:0000256" key="2">
    <source>
        <dbReference type="ARBA" id="ARBA00022679"/>
    </source>
</evidence>
<dbReference type="InterPro" id="IPR005331">
    <property type="entry name" value="Sulfotransferase"/>
</dbReference>
<dbReference type="Pfam" id="PF03567">
    <property type="entry name" value="Sulfotransfer_2"/>
    <property type="match status" value="1"/>
</dbReference>
<comment type="subcellular location">
    <subcellularLocation>
        <location evidence="1">Golgi apparatus membrane</location>
        <topology evidence="1">Single-pass type II membrane protein</topology>
    </subcellularLocation>
</comment>